<comment type="caution">
    <text evidence="4">The sequence shown here is derived from an EMBL/GenBank/DDBJ whole genome shotgun (WGS) entry which is preliminary data.</text>
</comment>
<sequence>MEKGNISKDFPVVILAAGEGSRLRKGGNHLPKPLVPLLGLTLLERALLTWKTAGVRRFYVVVGWEGKRVAAHAQELAKRHGLDLEVVENPRWQEGNGTSVLAVKDRTPAPFFVSMVDHVFEPSLVEGFVQQVKDKKSTIIAVDPRVTQVFDLADATKVRLEEDRVVDIGKEILPYHAVDMGLFFCGPEIFQALEKAKKEGDGSLTGGVKKLASQGKMCAVKLEEGFWTDVDTPEGLEYAQKGLLTCVARSQDEGWISRHFNRHLSRWITARLASTSITPNL</sequence>
<feature type="non-terminal residue" evidence="4">
    <location>
        <position position="281"/>
    </location>
</feature>
<dbReference type="Gene3D" id="3.90.550.10">
    <property type="entry name" value="Spore Coat Polysaccharide Biosynthesis Protein SpsA, Chain A"/>
    <property type="match status" value="1"/>
</dbReference>
<dbReference type="Pfam" id="PF12804">
    <property type="entry name" value="NTP_transf_3"/>
    <property type="match status" value="1"/>
</dbReference>
<dbReference type="SUPFAM" id="SSF53448">
    <property type="entry name" value="Nucleotide-diphospho-sugar transferases"/>
    <property type="match status" value="1"/>
</dbReference>
<keyword evidence="2" id="KW-0548">Nucleotidyltransferase</keyword>
<evidence type="ECO:0000259" key="3">
    <source>
        <dbReference type="Pfam" id="PF12804"/>
    </source>
</evidence>
<feature type="domain" description="MobA-like NTP transferase" evidence="3">
    <location>
        <begin position="12"/>
        <end position="145"/>
    </location>
</feature>
<evidence type="ECO:0000256" key="1">
    <source>
        <dbReference type="ARBA" id="ARBA00022679"/>
    </source>
</evidence>
<proteinExistence type="predicted"/>
<dbReference type="EMBL" id="DQWS01000200">
    <property type="protein sequence ID" value="HDD53487.1"/>
    <property type="molecule type" value="Genomic_DNA"/>
</dbReference>
<dbReference type="GO" id="GO:0016779">
    <property type="term" value="F:nucleotidyltransferase activity"/>
    <property type="evidence" value="ECO:0007669"/>
    <property type="project" value="UniProtKB-KW"/>
</dbReference>
<dbReference type="InterPro" id="IPR025877">
    <property type="entry name" value="MobA-like_NTP_Trfase"/>
</dbReference>
<protein>
    <submittedName>
        <fullName evidence="4">Di-myo-inositol-1,3'-phosphate-1'-phosphate synthase</fullName>
    </submittedName>
</protein>
<name>A0A7C0U6V4_9BACT</name>
<keyword evidence="1" id="KW-0808">Transferase</keyword>
<dbReference type="InterPro" id="IPR029044">
    <property type="entry name" value="Nucleotide-diphossugar_trans"/>
</dbReference>
<dbReference type="PANTHER" id="PTHR43584:SF8">
    <property type="entry name" value="N-ACETYLMURAMATE ALPHA-1-PHOSPHATE URIDYLYLTRANSFERASE"/>
    <property type="match status" value="1"/>
</dbReference>
<evidence type="ECO:0000313" key="4">
    <source>
        <dbReference type="EMBL" id="HDD53487.1"/>
    </source>
</evidence>
<dbReference type="PANTHER" id="PTHR43584">
    <property type="entry name" value="NUCLEOTIDYL TRANSFERASE"/>
    <property type="match status" value="1"/>
</dbReference>
<organism evidence="4">
    <name type="scientific">Thermosulfidibacter takaii</name>
    <dbReference type="NCBI Taxonomy" id="412593"/>
    <lineage>
        <taxon>Bacteria</taxon>
        <taxon>Pseudomonadati</taxon>
        <taxon>Thermosulfidibacterota</taxon>
        <taxon>Thermosulfidibacteria</taxon>
        <taxon>Thermosulfidibacterales</taxon>
        <taxon>Thermosulfidibacteraceae</taxon>
    </lineage>
</organism>
<dbReference type="InterPro" id="IPR050065">
    <property type="entry name" value="GlmU-like"/>
</dbReference>
<dbReference type="AlphaFoldDB" id="A0A7C0U6V4"/>
<dbReference type="Proteomes" id="UP000885690">
    <property type="component" value="Unassembled WGS sequence"/>
</dbReference>
<gene>
    <name evidence="4" type="ORF">ENF32_05405</name>
</gene>
<accession>A0A7C0U6V4</accession>
<evidence type="ECO:0000256" key="2">
    <source>
        <dbReference type="ARBA" id="ARBA00022695"/>
    </source>
</evidence>
<reference evidence="4" key="1">
    <citation type="journal article" date="2020" name="mSystems">
        <title>Genome- and Community-Level Interaction Insights into Carbon Utilization and Element Cycling Functions of Hydrothermarchaeota in Hydrothermal Sediment.</title>
        <authorList>
            <person name="Zhou Z."/>
            <person name="Liu Y."/>
            <person name="Xu W."/>
            <person name="Pan J."/>
            <person name="Luo Z.H."/>
            <person name="Li M."/>
        </authorList>
    </citation>
    <scope>NUCLEOTIDE SEQUENCE [LARGE SCALE GENOMIC DNA]</scope>
    <source>
        <strain evidence="4">HyVt-115</strain>
    </source>
</reference>